<dbReference type="PROSITE" id="PS50994">
    <property type="entry name" value="INTEGRASE"/>
    <property type="match status" value="1"/>
</dbReference>
<reference evidence="17" key="1">
    <citation type="submission" date="2021-03" db="EMBL/GenBank/DDBJ databases">
        <title>Draft genome sequence of rust myrtle Austropuccinia psidii MF-1, a brazilian biotype.</title>
        <authorList>
            <person name="Quecine M.C."/>
            <person name="Pachon D.M.R."/>
            <person name="Bonatelli M.L."/>
            <person name="Correr F.H."/>
            <person name="Franceschini L.M."/>
            <person name="Leite T.F."/>
            <person name="Margarido G.R.A."/>
            <person name="Almeida C.A."/>
            <person name="Ferrarezi J.A."/>
            <person name="Labate C.A."/>
        </authorList>
    </citation>
    <scope>NUCLEOTIDE SEQUENCE</scope>
    <source>
        <strain evidence="17">MF-1</strain>
    </source>
</reference>
<dbReference type="GO" id="GO:0005634">
    <property type="term" value="C:nucleus"/>
    <property type="evidence" value="ECO:0007669"/>
    <property type="project" value="UniProtKB-ARBA"/>
</dbReference>
<accession>A0A9Q3CTH5</accession>
<evidence type="ECO:0000256" key="7">
    <source>
        <dbReference type="ARBA" id="ARBA00022842"/>
    </source>
</evidence>
<protein>
    <recommendedName>
        <fullName evidence="16">Integrase catalytic domain-containing protein</fullName>
    </recommendedName>
</protein>
<keyword evidence="7" id="KW-0460">Magnesium</keyword>
<dbReference type="Pfam" id="PF07727">
    <property type="entry name" value="RVT_2"/>
    <property type="match status" value="1"/>
</dbReference>
<gene>
    <name evidence="17" type="ORF">O181_028525</name>
</gene>
<evidence type="ECO:0000256" key="13">
    <source>
        <dbReference type="ARBA" id="ARBA00023268"/>
    </source>
</evidence>
<dbReference type="GO" id="GO:0003964">
    <property type="term" value="F:RNA-directed DNA polymerase activity"/>
    <property type="evidence" value="ECO:0007669"/>
    <property type="project" value="UniProtKB-KW"/>
</dbReference>
<dbReference type="EMBL" id="AVOT02009775">
    <property type="protein sequence ID" value="MBW0488810.1"/>
    <property type="molecule type" value="Genomic_DNA"/>
</dbReference>
<evidence type="ECO:0000256" key="15">
    <source>
        <dbReference type="ARBA" id="ARBA00049244"/>
    </source>
</evidence>
<feature type="domain" description="Integrase catalytic" evidence="16">
    <location>
        <begin position="160"/>
        <end position="325"/>
    </location>
</feature>
<dbReference type="AlphaFoldDB" id="A0A9Q3CTH5"/>
<dbReference type="InterPro" id="IPR001584">
    <property type="entry name" value="Integrase_cat-core"/>
</dbReference>
<dbReference type="Proteomes" id="UP000765509">
    <property type="component" value="Unassembled WGS sequence"/>
</dbReference>
<comment type="catalytic activity">
    <reaction evidence="15">
        <text>DNA(n) + a 2'-deoxyribonucleoside 5'-triphosphate = DNA(n+1) + diphosphate</text>
        <dbReference type="Rhea" id="RHEA:22508"/>
        <dbReference type="Rhea" id="RHEA-COMP:17339"/>
        <dbReference type="Rhea" id="RHEA-COMP:17340"/>
        <dbReference type="ChEBI" id="CHEBI:33019"/>
        <dbReference type="ChEBI" id="CHEBI:61560"/>
        <dbReference type="ChEBI" id="CHEBI:173112"/>
        <dbReference type="EC" id="2.7.7.7"/>
    </reaction>
</comment>
<dbReference type="InterPro" id="IPR012337">
    <property type="entry name" value="RNaseH-like_sf"/>
</dbReference>
<evidence type="ECO:0000256" key="9">
    <source>
        <dbReference type="ARBA" id="ARBA00022908"/>
    </source>
</evidence>
<keyword evidence="6" id="KW-0378">Hydrolase</keyword>
<keyword evidence="3" id="KW-0540">Nuclease</keyword>
<dbReference type="GO" id="GO:0003887">
    <property type="term" value="F:DNA-directed DNA polymerase activity"/>
    <property type="evidence" value="ECO:0007669"/>
    <property type="project" value="UniProtKB-KW"/>
</dbReference>
<dbReference type="GO" id="GO:0015074">
    <property type="term" value="P:DNA integration"/>
    <property type="evidence" value="ECO:0007669"/>
    <property type="project" value="UniProtKB-KW"/>
</dbReference>
<keyword evidence="5" id="KW-0255">Endonuclease</keyword>
<sequence>MTTLNIPVWGGSVVIQDVPFSNKISGTILSVGRLCRASVVPLFSNVKLSLLVNHVVVTTTFFNNCWWLNFVQKEGKNVSAAVTPLSCLIEMNPIFPPFSMSLSLRKWHERLGHACDKVVISFLKKHVPAFDTKQWKPFFCEVCARVKSTHWLARARADIPKEKPLDLLVCNIMGPFNTDAQGFHYILTIRDHTSTYSIVYPLKSRSEAPQAIINCITQLQVRLRLTPKALRTNSAREFTSSTFAGSLSQMGVSFVPSLPCSPRENGEVDPLNRTLGDMARAMITQSGIPTRFWHYMCASACYIHNCIPNSQSSDSSPYQKLFGRAPAITTLYPFGAEAIVHLPATHQVHKLAPRGIRCKLLKPLMMGGWLLWDSETNRLIQLASVIFTQFQPERVFAGQVKKGTLPHILNVMSLREMKQRDVWEVINKTPGMALIGHRWVLDIKRHSDGTVQRFKARMVAHGDCQRPGVDCMEMYAPTALLMLLRLILATACLNRWQVALFDVSGAYLYSPLEEMVLLVPPTVFLPHLQWKVLQ</sequence>
<dbReference type="InterPro" id="IPR036397">
    <property type="entry name" value="RNaseH_sf"/>
</dbReference>
<keyword evidence="10" id="KW-0695">RNA-directed DNA polymerase</keyword>
<dbReference type="GO" id="GO:0032196">
    <property type="term" value="P:transposition"/>
    <property type="evidence" value="ECO:0007669"/>
    <property type="project" value="UniProtKB-KW"/>
</dbReference>
<evidence type="ECO:0000256" key="11">
    <source>
        <dbReference type="ARBA" id="ARBA00022932"/>
    </source>
</evidence>
<dbReference type="Gene3D" id="3.30.420.10">
    <property type="entry name" value="Ribonuclease H-like superfamily/Ribonuclease H"/>
    <property type="match status" value="1"/>
</dbReference>
<evidence type="ECO:0000256" key="12">
    <source>
        <dbReference type="ARBA" id="ARBA00023172"/>
    </source>
</evidence>
<dbReference type="InterPro" id="IPR013103">
    <property type="entry name" value="RVT_2"/>
</dbReference>
<evidence type="ECO:0000256" key="14">
    <source>
        <dbReference type="ARBA" id="ARBA00048173"/>
    </source>
</evidence>
<proteinExistence type="predicted"/>
<evidence type="ECO:0000256" key="5">
    <source>
        <dbReference type="ARBA" id="ARBA00022759"/>
    </source>
</evidence>
<keyword evidence="4" id="KW-0479">Metal-binding</keyword>
<name>A0A9Q3CTH5_9BASI</name>
<evidence type="ECO:0000256" key="2">
    <source>
        <dbReference type="ARBA" id="ARBA00022695"/>
    </source>
</evidence>
<keyword evidence="8" id="KW-0694">RNA-binding</keyword>
<evidence type="ECO:0000256" key="1">
    <source>
        <dbReference type="ARBA" id="ARBA00022578"/>
    </source>
</evidence>
<evidence type="ECO:0000256" key="4">
    <source>
        <dbReference type="ARBA" id="ARBA00022723"/>
    </source>
</evidence>
<evidence type="ECO:0000256" key="8">
    <source>
        <dbReference type="ARBA" id="ARBA00022884"/>
    </source>
</evidence>
<evidence type="ECO:0000313" key="18">
    <source>
        <dbReference type="Proteomes" id="UP000765509"/>
    </source>
</evidence>
<evidence type="ECO:0000256" key="6">
    <source>
        <dbReference type="ARBA" id="ARBA00022801"/>
    </source>
</evidence>
<evidence type="ECO:0000256" key="10">
    <source>
        <dbReference type="ARBA" id="ARBA00022918"/>
    </source>
</evidence>
<evidence type="ECO:0000313" key="17">
    <source>
        <dbReference type="EMBL" id="MBW0488810.1"/>
    </source>
</evidence>
<dbReference type="GO" id="GO:0016787">
    <property type="term" value="F:hydrolase activity"/>
    <property type="evidence" value="ECO:0007669"/>
    <property type="project" value="UniProtKB-KW"/>
</dbReference>
<dbReference type="GO" id="GO:0003723">
    <property type="term" value="F:RNA binding"/>
    <property type="evidence" value="ECO:0007669"/>
    <property type="project" value="UniProtKB-KW"/>
</dbReference>
<evidence type="ECO:0000259" key="16">
    <source>
        <dbReference type="PROSITE" id="PS50994"/>
    </source>
</evidence>
<dbReference type="OrthoDB" id="2640446at2759"/>
<keyword evidence="18" id="KW-1185">Reference proteome</keyword>
<keyword evidence="11" id="KW-0808">Transferase</keyword>
<evidence type="ECO:0000256" key="3">
    <source>
        <dbReference type="ARBA" id="ARBA00022722"/>
    </source>
</evidence>
<dbReference type="GO" id="GO:0006310">
    <property type="term" value="P:DNA recombination"/>
    <property type="evidence" value="ECO:0007669"/>
    <property type="project" value="UniProtKB-KW"/>
</dbReference>
<organism evidence="17 18">
    <name type="scientific">Austropuccinia psidii MF-1</name>
    <dbReference type="NCBI Taxonomy" id="1389203"/>
    <lineage>
        <taxon>Eukaryota</taxon>
        <taxon>Fungi</taxon>
        <taxon>Dikarya</taxon>
        <taxon>Basidiomycota</taxon>
        <taxon>Pucciniomycotina</taxon>
        <taxon>Pucciniomycetes</taxon>
        <taxon>Pucciniales</taxon>
        <taxon>Sphaerophragmiaceae</taxon>
        <taxon>Austropuccinia</taxon>
    </lineage>
</organism>
<dbReference type="SUPFAM" id="SSF53098">
    <property type="entry name" value="Ribonuclease H-like"/>
    <property type="match status" value="1"/>
</dbReference>
<comment type="caution">
    <text evidence="17">The sequence shown here is derived from an EMBL/GenBank/DDBJ whole genome shotgun (WGS) entry which is preliminary data.</text>
</comment>
<keyword evidence="2" id="KW-0548">Nucleotidyltransferase</keyword>
<keyword evidence="1" id="KW-0815">Transposition</keyword>
<dbReference type="GO" id="GO:0004519">
    <property type="term" value="F:endonuclease activity"/>
    <property type="evidence" value="ECO:0007669"/>
    <property type="project" value="UniProtKB-KW"/>
</dbReference>
<keyword evidence="12" id="KW-0233">DNA recombination</keyword>
<comment type="catalytic activity">
    <reaction evidence="14">
        <text>DNA(n) + a 2'-deoxyribonucleoside 5'-triphosphate = DNA(n+1) + diphosphate</text>
        <dbReference type="Rhea" id="RHEA:22508"/>
        <dbReference type="Rhea" id="RHEA-COMP:17339"/>
        <dbReference type="Rhea" id="RHEA-COMP:17340"/>
        <dbReference type="ChEBI" id="CHEBI:33019"/>
        <dbReference type="ChEBI" id="CHEBI:61560"/>
        <dbReference type="ChEBI" id="CHEBI:173112"/>
        <dbReference type="EC" id="2.7.7.49"/>
    </reaction>
</comment>
<dbReference type="PANTHER" id="PTHR42648">
    <property type="entry name" value="TRANSPOSASE, PUTATIVE-RELATED"/>
    <property type="match status" value="1"/>
</dbReference>
<keyword evidence="13" id="KW-0511">Multifunctional enzyme</keyword>
<dbReference type="InterPro" id="IPR039537">
    <property type="entry name" value="Retrotran_Ty1/copia-like"/>
</dbReference>
<dbReference type="GO" id="GO:0046872">
    <property type="term" value="F:metal ion binding"/>
    <property type="evidence" value="ECO:0007669"/>
    <property type="project" value="UniProtKB-KW"/>
</dbReference>
<keyword evidence="9" id="KW-0229">DNA integration</keyword>
<dbReference type="PANTHER" id="PTHR42648:SF11">
    <property type="entry name" value="TRANSPOSON TY4-P GAG-POL POLYPROTEIN"/>
    <property type="match status" value="1"/>
</dbReference>
<keyword evidence="11" id="KW-0239">DNA-directed DNA polymerase</keyword>